<dbReference type="EMBL" id="AJIX01000015">
    <property type="protein sequence ID" value="KGR12458.1"/>
    <property type="molecule type" value="Genomic_DNA"/>
</dbReference>
<dbReference type="Gene3D" id="2.130.10.10">
    <property type="entry name" value="YVTN repeat-like/Quinoprotein amine dehydrogenase"/>
    <property type="match status" value="2"/>
</dbReference>
<comment type="caution">
    <text evidence="2">The sequence shown here is derived from an EMBL/GenBank/DDBJ whole genome shotgun (WGS) entry which is preliminary data.</text>
</comment>
<organism evidence="2 3">
    <name type="scientific">Candida albicans P78048</name>
    <dbReference type="NCBI Taxonomy" id="1094989"/>
    <lineage>
        <taxon>Eukaryota</taxon>
        <taxon>Fungi</taxon>
        <taxon>Dikarya</taxon>
        <taxon>Ascomycota</taxon>
        <taxon>Saccharomycotina</taxon>
        <taxon>Pichiomycetes</taxon>
        <taxon>Debaryomycetaceae</taxon>
        <taxon>Candida/Lodderomyces clade</taxon>
        <taxon>Candida</taxon>
    </lineage>
</organism>
<dbReference type="PANTHER" id="PTHR13950:SF9">
    <property type="entry name" value="RABCONNECTIN-3A"/>
    <property type="match status" value="1"/>
</dbReference>
<feature type="domain" description="RAVE complex protein Rav1 C-terminal" evidence="1">
    <location>
        <begin position="669"/>
        <end position="1170"/>
    </location>
</feature>
<protein>
    <recommendedName>
        <fullName evidence="1">RAVE complex protein Rav1 C-terminal domain-containing protein</fullName>
    </recommendedName>
</protein>
<evidence type="ECO:0000313" key="2">
    <source>
        <dbReference type="EMBL" id="KGR12458.1"/>
    </source>
</evidence>
<accession>A0AB34PU02</accession>
<name>A0AB34PU02_CANAX</name>
<evidence type="ECO:0000313" key="3">
    <source>
        <dbReference type="Proteomes" id="UP000030161"/>
    </source>
</evidence>
<evidence type="ECO:0000259" key="1">
    <source>
        <dbReference type="Pfam" id="PF12234"/>
    </source>
</evidence>
<dbReference type="InterPro" id="IPR022033">
    <property type="entry name" value="Rav1p_C"/>
</dbReference>
<dbReference type="GO" id="GO:0043291">
    <property type="term" value="C:RAVE complex"/>
    <property type="evidence" value="ECO:0007669"/>
    <property type="project" value="TreeGrafter"/>
</dbReference>
<dbReference type="InterPro" id="IPR015943">
    <property type="entry name" value="WD40/YVTN_repeat-like_dom_sf"/>
</dbReference>
<dbReference type="InterPro" id="IPR052208">
    <property type="entry name" value="DmX-like/RAVE_component"/>
</dbReference>
<sequence length="1235" mass="141324">MTITFIPGEVNKSNYSVAHSNWKNHHIIAYGSGNNLIITGGTVQPTNKNPNPFNVDKSLQTIYLDRDPSAIDINPENGYILVSIESKILVYKPMNEYMKIPKWQSSIEIDVNESTINCIKWASEENEIVVGTDSGLYLFYLYEEYGELKYRKRWQANQVNPVTEILVTPNSKMIMTKSGSFDRLIKVWTRISYGDENTLFEVTYLPHPQGTFVIDYHLKKQITEEDKKNEIDASMANIKNIRDYINNATDEGEVIYSFCSDYKFRVWASCEHSGHNQINNWATLDLKEVFSKISTVIVIENYHLRETLIPALKNSDCTLFNGLDINDLDLLFVVSDTAEVKIYAITNISQCPPTKILFTPISGNYHFGKNEYPLINTQVKTEKISSSYIESEEFITTVLKPLLVKEICILNERVPFLTFLLHDRVKNTLRFNIMNIEKLARGSKLESVLINKYQGHTKSIRKLVKSNSSFSQNNVLLSISNFPQHNYIWEPMLLQTNTMSVTKRFQINVESGIVNAVIINDVEPPVDWKRRHIVVTVGRNNEISVWDCNGSTNDDQPADLITKVKTGVEKEPLVFVLTEYPDNTQAERKYCVVALYAHDQIKSWKLSLHYKQNKITDILFDEESVASLPQEEEIYQATAVDAFVSEANKSLIAVISKNGLLKSYSLNFDESIRWKKVSELETNVSAASKIHGSTVINKFAVVDSTGYKLSIWDVMQGVLEYEETFPESNGPVTDLDWTFLSASKMKSTSNALLSVGFSRFVLLYTQLRYDYTNKIPAYATLKKIDISDYTSHEIGDSIWLDGGYLIIGAGNQFFIDDRWVKLGSSAIDSTIRQLMSGYTDDDEEMVFDISYLVRVLNGPLPIFHPQFVIQALFIMQFTAVKKILVQLFQVIRRGDVITWDLNTDVENLFRNDEIYQPKRRMSLTLDTFTEFNNDVADLLIERLMKISLPLLTRHQQSTLISTIVIVKDFTKDMLVELDPNGIRYLISLKLSSTATATSTSSATTKKRLAQIQWAMMCKTPDILLEHVTKHYGGKIKWKEMKDSGMPFWVEKNSFTKLFEKMAALEFKDAPLGRICLYYLSLKKKDILIRLIKHKDDKEKNKIIGFMQKDFTQASNRSSALKNAYVLLGLHRYLDAAYFFLLADAPKDCCRILADKVDSDLAVAVAKVYGVEDIAENQLSISNMDYLHDPILLLNSENFYKSELSETLIRICMIYTRMGCDYIALELLKNWKFADK</sequence>
<gene>
    <name evidence="2" type="ORF">MG3_02535</name>
</gene>
<dbReference type="GO" id="GO:0007035">
    <property type="term" value="P:vacuolar acidification"/>
    <property type="evidence" value="ECO:0007669"/>
    <property type="project" value="TreeGrafter"/>
</dbReference>
<proteinExistence type="predicted"/>
<dbReference type="Proteomes" id="UP000030161">
    <property type="component" value="Unassembled WGS sequence"/>
</dbReference>
<dbReference type="AlphaFoldDB" id="A0AB34PU02"/>
<dbReference type="PANTHER" id="PTHR13950">
    <property type="entry name" value="RABCONNECTIN-RELATED"/>
    <property type="match status" value="1"/>
</dbReference>
<dbReference type="InterPro" id="IPR036322">
    <property type="entry name" value="WD40_repeat_dom_sf"/>
</dbReference>
<reference evidence="2 3" key="1">
    <citation type="submission" date="2013-12" db="EMBL/GenBank/DDBJ databases">
        <title>The Genome Sequence of Candida albicans P78048.</title>
        <authorList>
            <consortium name="The Broad Institute Genome Sequencing Platform"/>
            <consortium name="The Broad Institute Genome Sequencing Center for Infectious Disease"/>
            <person name="Cuomo C."/>
            <person name="Bennett R."/>
            <person name="Hirakawa M."/>
            <person name="Noverr M."/>
            <person name="Mitchell A."/>
            <person name="Young S.K."/>
            <person name="Zeng Q."/>
            <person name="Gargeya S."/>
            <person name="Fitzgerald M."/>
            <person name="Abouelleil A."/>
            <person name="Alvarado L."/>
            <person name="Berlin A.M."/>
            <person name="Chapman S.B."/>
            <person name="Dewar J."/>
            <person name="Goldberg J."/>
            <person name="Griggs A."/>
            <person name="Gujja S."/>
            <person name="Hansen M."/>
            <person name="Howarth C."/>
            <person name="Imamovic A."/>
            <person name="Larimer J."/>
            <person name="McCowan C."/>
            <person name="Murphy C."/>
            <person name="Pearson M."/>
            <person name="Priest M."/>
            <person name="Roberts A."/>
            <person name="Saif S."/>
            <person name="Shea T."/>
            <person name="Sykes S."/>
            <person name="Wortman J."/>
            <person name="Nusbaum C."/>
            <person name="Birren B."/>
        </authorList>
    </citation>
    <scope>NUCLEOTIDE SEQUENCE [LARGE SCALE GENOMIC DNA]</scope>
    <source>
        <strain evidence="2 3">P78048</strain>
    </source>
</reference>
<dbReference type="SUPFAM" id="SSF50978">
    <property type="entry name" value="WD40 repeat-like"/>
    <property type="match status" value="1"/>
</dbReference>
<dbReference type="Pfam" id="PF12234">
    <property type="entry name" value="Rav1p_C"/>
    <property type="match status" value="1"/>
</dbReference>